<evidence type="ECO:0000256" key="3">
    <source>
        <dbReference type="ARBA" id="ARBA00022475"/>
    </source>
</evidence>
<feature type="domain" description="ABC transmembrane type-1" evidence="8">
    <location>
        <begin position="68"/>
        <end position="281"/>
    </location>
</feature>
<organism evidence="10 11">
    <name type="scientific">Cohnella rhizosphaerae</name>
    <dbReference type="NCBI Taxonomy" id="1457232"/>
    <lineage>
        <taxon>Bacteria</taxon>
        <taxon>Bacillati</taxon>
        <taxon>Bacillota</taxon>
        <taxon>Bacilli</taxon>
        <taxon>Bacillales</taxon>
        <taxon>Paenibacillaceae</taxon>
        <taxon>Cohnella</taxon>
    </lineage>
</organism>
<protein>
    <submittedName>
        <fullName evidence="10">Sugar ABC transporter permease</fullName>
    </submittedName>
</protein>
<evidence type="ECO:0000313" key="9">
    <source>
        <dbReference type="EMBL" id="MDG0808885.1"/>
    </source>
</evidence>
<feature type="transmembrane region" description="Helical" evidence="7">
    <location>
        <begin position="154"/>
        <end position="179"/>
    </location>
</feature>
<keyword evidence="2 7" id="KW-0813">Transport</keyword>
<dbReference type="Pfam" id="PF00528">
    <property type="entry name" value="BPD_transp_1"/>
    <property type="match status" value="1"/>
</dbReference>
<comment type="caution">
    <text evidence="10">The sequence shown here is derived from an EMBL/GenBank/DDBJ whole genome shotgun (WGS) entry which is preliminary data.</text>
</comment>
<name>A0A9X4QWQ1_9BACL</name>
<reference evidence="10" key="1">
    <citation type="submission" date="2022-10" db="EMBL/GenBank/DDBJ databases">
        <title>Comparative genomic analysis of Cohnella hashimotonis sp. nov., isolated from the International Space Station.</title>
        <authorList>
            <person name="Simpson A."/>
            <person name="Venkateswaran K."/>
        </authorList>
    </citation>
    <scope>NUCLEOTIDE SEQUENCE</scope>
    <source>
        <strain evidence="10">DSM 28161</strain>
    </source>
</reference>
<dbReference type="PROSITE" id="PS50928">
    <property type="entry name" value="ABC_TM1"/>
    <property type="match status" value="1"/>
</dbReference>
<evidence type="ECO:0000256" key="1">
    <source>
        <dbReference type="ARBA" id="ARBA00004651"/>
    </source>
</evidence>
<dbReference type="Proteomes" id="UP001153404">
    <property type="component" value="Unassembled WGS sequence"/>
</dbReference>
<dbReference type="Gene3D" id="1.10.3720.10">
    <property type="entry name" value="MetI-like"/>
    <property type="match status" value="1"/>
</dbReference>
<evidence type="ECO:0000256" key="6">
    <source>
        <dbReference type="ARBA" id="ARBA00023136"/>
    </source>
</evidence>
<proteinExistence type="inferred from homology"/>
<evidence type="ECO:0000256" key="7">
    <source>
        <dbReference type="RuleBase" id="RU363032"/>
    </source>
</evidence>
<dbReference type="RefSeq" id="WP_277529764.1">
    <property type="nucleotide sequence ID" value="NZ_JAPDIA010000002.1"/>
</dbReference>
<dbReference type="InterPro" id="IPR051393">
    <property type="entry name" value="ABC_transporter_permease"/>
</dbReference>
<evidence type="ECO:0000256" key="4">
    <source>
        <dbReference type="ARBA" id="ARBA00022692"/>
    </source>
</evidence>
<feature type="transmembrane region" description="Helical" evidence="7">
    <location>
        <begin position="72"/>
        <end position="93"/>
    </location>
</feature>
<dbReference type="EMBL" id="JAPDIA010000009">
    <property type="protein sequence ID" value="MDG0814721.1"/>
    <property type="molecule type" value="Genomic_DNA"/>
</dbReference>
<dbReference type="PANTHER" id="PTHR30193">
    <property type="entry name" value="ABC TRANSPORTER PERMEASE PROTEIN"/>
    <property type="match status" value="1"/>
</dbReference>
<accession>A0A9X4QWQ1</accession>
<dbReference type="SUPFAM" id="SSF160964">
    <property type="entry name" value="MalF N-terminal region-like"/>
    <property type="match status" value="1"/>
</dbReference>
<dbReference type="GO" id="GO:0005886">
    <property type="term" value="C:plasma membrane"/>
    <property type="evidence" value="ECO:0007669"/>
    <property type="project" value="UniProtKB-SubCell"/>
</dbReference>
<evidence type="ECO:0000256" key="2">
    <source>
        <dbReference type="ARBA" id="ARBA00022448"/>
    </source>
</evidence>
<dbReference type="SUPFAM" id="SSF161098">
    <property type="entry name" value="MetI-like"/>
    <property type="match status" value="1"/>
</dbReference>
<dbReference type="PANTHER" id="PTHR30193:SF37">
    <property type="entry name" value="INNER MEMBRANE ABC TRANSPORTER PERMEASE PROTEIN YCJO"/>
    <property type="match status" value="1"/>
</dbReference>
<feature type="transmembrane region" description="Helical" evidence="7">
    <location>
        <begin position="200"/>
        <end position="222"/>
    </location>
</feature>
<comment type="similarity">
    <text evidence="7">Belongs to the binding-protein-dependent transport system permease family.</text>
</comment>
<dbReference type="CDD" id="cd06261">
    <property type="entry name" value="TM_PBP2"/>
    <property type="match status" value="1"/>
</dbReference>
<evidence type="ECO:0000313" key="10">
    <source>
        <dbReference type="EMBL" id="MDG0814721.1"/>
    </source>
</evidence>
<evidence type="ECO:0000259" key="8">
    <source>
        <dbReference type="PROSITE" id="PS50928"/>
    </source>
</evidence>
<dbReference type="InterPro" id="IPR000515">
    <property type="entry name" value="MetI-like"/>
</dbReference>
<dbReference type="GO" id="GO:0055085">
    <property type="term" value="P:transmembrane transport"/>
    <property type="evidence" value="ECO:0007669"/>
    <property type="project" value="InterPro"/>
</dbReference>
<evidence type="ECO:0000256" key="5">
    <source>
        <dbReference type="ARBA" id="ARBA00022989"/>
    </source>
</evidence>
<dbReference type="EMBL" id="JAPDIA010000002">
    <property type="protein sequence ID" value="MDG0808885.1"/>
    <property type="molecule type" value="Genomic_DNA"/>
</dbReference>
<feature type="transmembrane region" description="Helical" evidence="7">
    <location>
        <begin position="12"/>
        <end position="31"/>
    </location>
</feature>
<keyword evidence="4 7" id="KW-0812">Transmembrane</keyword>
<evidence type="ECO:0000313" key="11">
    <source>
        <dbReference type="Proteomes" id="UP001153404"/>
    </source>
</evidence>
<keyword evidence="6 7" id="KW-0472">Membrane</keyword>
<dbReference type="AlphaFoldDB" id="A0A9X4QWQ1"/>
<comment type="subcellular location">
    <subcellularLocation>
        <location evidence="1 7">Cell membrane</location>
        <topology evidence="1 7">Multi-pass membrane protein</topology>
    </subcellularLocation>
</comment>
<gene>
    <name evidence="9" type="ORF">OMP40_05375</name>
    <name evidence="10" type="ORF">OMP40_39610</name>
</gene>
<dbReference type="InterPro" id="IPR035906">
    <property type="entry name" value="MetI-like_sf"/>
</dbReference>
<keyword evidence="3" id="KW-1003">Cell membrane</keyword>
<feature type="transmembrane region" description="Helical" evidence="7">
    <location>
        <begin position="105"/>
        <end position="125"/>
    </location>
</feature>
<keyword evidence="11" id="KW-1185">Reference proteome</keyword>
<keyword evidence="5 7" id="KW-1133">Transmembrane helix</keyword>
<feature type="transmembrane region" description="Helical" evidence="7">
    <location>
        <begin position="260"/>
        <end position="282"/>
    </location>
</feature>
<sequence length="292" mass="32451">MRSSRSFYRLKVFFVLPALLLYGIFTLYPFLGSLLYSFTNWDGLQSPDYVGLANYRALFHDKAIMQAAKNTLYVLAVMVLIGNPLSLTLALLLNLPLRSRGLLRTLFFLPALMSLMVISISWGFILQYDGLLNAVLTLFGFENGIQDWLGTMDYALPAVILILLWQGTGFGAVIYLAGLQSVPRELQESAQIDGATGLQRIYHITIPLIMPFITINTFLGIAGSLKLFDVPFVLTNGGPGTATTTLGLLIYKYAFVHESYGYATAAGMLFMILIAVITFLQLSITRRREVEM</sequence>